<organism evidence="1 2">
    <name type="scientific">Streptomyces mobaraensis</name>
    <name type="common">Streptoverticillium mobaraense</name>
    <dbReference type="NCBI Taxonomy" id="35621"/>
    <lineage>
        <taxon>Bacteria</taxon>
        <taxon>Bacillati</taxon>
        <taxon>Actinomycetota</taxon>
        <taxon>Actinomycetes</taxon>
        <taxon>Kitasatosporales</taxon>
        <taxon>Streptomycetaceae</taxon>
        <taxon>Streptomyces</taxon>
    </lineage>
</organism>
<dbReference type="AlphaFoldDB" id="A0A5N5WDL8"/>
<dbReference type="Gene3D" id="3.30.230.10">
    <property type="match status" value="1"/>
</dbReference>
<dbReference type="SUPFAM" id="SSF54211">
    <property type="entry name" value="Ribosomal protein S5 domain 2-like"/>
    <property type="match status" value="1"/>
</dbReference>
<sequence>MPLSSPPAWSRRTRALAVCAVPVLALLVTAAFAPLPFTIARPGWTVDVLGDHQGKPVITVSGAEARRTSGQLRMVSIIATGPDAEITLPEVASDWFRTDRTVMPHDSVFPPGKSDKETEERNVEEMRKSQDSAVRAALRHLHRSPSGVKVSLSLGDIGGPSAGLMFTLGIIDKLDGDGRGGDLTGGRTIAGTGTIDPDGTVGPVGGVGLKVQAAGRDGAGVFLVPKAQCAEASAGAPSGLRLVPVSDVKGAVEALRGLASGGRVPSC</sequence>
<protein>
    <recommendedName>
        <fullName evidence="3">Lon proteolytic domain-containing protein</fullName>
    </recommendedName>
</protein>
<dbReference type="EMBL" id="VOKX01000009">
    <property type="protein sequence ID" value="KAB7849869.1"/>
    <property type="molecule type" value="Genomic_DNA"/>
</dbReference>
<name>A0A5N5WDL8_STRMB</name>
<evidence type="ECO:0000313" key="2">
    <source>
        <dbReference type="Proteomes" id="UP000327000"/>
    </source>
</evidence>
<evidence type="ECO:0008006" key="3">
    <source>
        <dbReference type="Google" id="ProtNLM"/>
    </source>
</evidence>
<dbReference type="OrthoDB" id="2356897at2"/>
<comment type="caution">
    <text evidence="1">The sequence shown here is derived from an EMBL/GenBank/DDBJ whole genome shotgun (WGS) entry which is preliminary data.</text>
</comment>
<evidence type="ECO:0000313" key="1">
    <source>
        <dbReference type="EMBL" id="KAB7849869.1"/>
    </source>
</evidence>
<dbReference type="RefSeq" id="WP_152262498.1">
    <property type="nucleotide sequence ID" value="NZ_VOKX01000009.1"/>
</dbReference>
<dbReference type="Proteomes" id="UP000327000">
    <property type="component" value="Unassembled WGS sequence"/>
</dbReference>
<keyword evidence="2" id="KW-1185">Reference proteome</keyword>
<dbReference type="InterPro" id="IPR014721">
    <property type="entry name" value="Ribsml_uS5_D2-typ_fold_subgr"/>
</dbReference>
<dbReference type="InterPro" id="IPR020568">
    <property type="entry name" value="Ribosomal_Su5_D2-typ_SF"/>
</dbReference>
<proteinExistence type="predicted"/>
<accession>A0A5N5WDL8</accession>
<reference evidence="1 2" key="1">
    <citation type="journal article" date="2019" name="Microb. Cell Fact.">
        <title>Exploring novel herbicidin analogues by transcriptional regulator overexpression and MS/MS molecular networking.</title>
        <authorList>
            <person name="Shi Y."/>
            <person name="Gu R."/>
            <person name="Li Y."/>
            <person name="Wang X."/>
            <person name="Ren W."/>
            <person name="Li X."/>
            <person name="Wang L."/>
            <person name="Xie Y."/>
            <person name="Hong B."/>
        </authorList>
    </citation>
    <scope>NUCLEOTIDE SEQUENCE [LARGE SCALE GENOMIC DNA]</scope>
    <source>
        <strain evidence="1 2">US-43</strain>
    </source>
</reference>
<gene>
    <name evidence="1" type="ORF">FRZ00_04300</name>
</gene>